<protein>
    <submittedName>
        <fullName evidence="10">DNA-binding response OmpR family regulator</fullName>
    </submittedName>
</protein>
<dbReference type="InterPro" id="IPR016032">
    <property type="entry name" value="Sig_transdc_resp-reg_C-effctor"/>
</dbReference>
<keyword evidence="5" id="KW-0804">Transcription</keyword>
<comment type="caution">
    <text evidence="10">The sequence shown here is derived from an EMBL/GenBank/DDBJ whole genome shotgun (WGS) entry which is preliminary data.</text>
</comment>
<dbReference type="Gene3D" id="3.40.50.2300">
    <property type="match status" value="1"/>
</dbReference>
<evidence type="ECO:0000256" key="3">
    <source>
        <dbReference type="ARBA" id="ARBA00023015"/>
    </source>
</evidence>
<dbReference type="SUPFAM" id="SSF46894">
    <property type="entry name" value="C-terminal effector domain of the bipartite response regulators"/>
    <property type="match status" value="1"/>
</dbReference>
<dbReference type="Pfam" id="PF00486">
    <property type="entry name" value="Trans_reg_C"/>
    <property type="match status" value="1"/>
</dbReference>
<evidence type="ECO:0000313" key="10">
    <source>
        <dbReference type="EMBL" id="MBB4921385.1"/>
    </source>
</evidence>
<dbReference type="GO" id="GO:0000156">
    <property type="term" value="F:phosphorelay response regulator activity"/>
    <property type="evidence" value="ECO:0007669"/>
    <property type="project" value="TreeGrafter"/>
</dbReference>
<dbReference type="AlphaFoldDB" id="A0A7W7QX12"/>
<dbReference type="InterPro" id="IPR011006">
    <property type="entry name" value="CheY-like_superfamily"/>
</dbReference>
<dbReference type="CDD" id="cd00383">
    <property type="entry name" value="trans_reg_C"/>
    <property type="match status" value="1"/>
</dbReference>
<evidence type="ECO:0000259" key="9">
    <source>
        <dbReference type="PROSITE" id="PS51755"/>
    </source>
</evidence>
<feature type="modified residue" description="4-aspartylphosphate" evidence="6">
    <location>
        <position position="73"/>
    </location>
</feature>
<reference evidence="10 11" key="1">
    <citation type="submission" date="2020-08" db="EMBL/GenBank/DDBJ databases">
        <title>Sequencing the genomes of 1000 actinobacteria strains.</title>
        <authorList>
            <person name="Klenk H.-P."/>
        </authorList>
    </citation>
    <scope>NUCLEOTIDE SEQUENCE [LARGE SCALE GENOMIC DNA]</scope>
    <source>
        <strain evidence="10 11">DSM 41654</strain>
    </source>
</reference>
<evidence type="ECO:0000256" key="5">
    <source>
        <dbReference type="ARBA" id="ARBA00023163"/>
    </source>
</evidence>
<dbReference type="GO" id="GO:0005829">
    <property type="term" value="C:cytosol"/>
    <property type="evidence" value="ECO:0007669"/>
    <property type="project" value="TreeGrafter"/>
</dbReference>
<feature type="DNA-binding region" description="OmpR/PhoB-type" evidence="7">
    <location>
        <begin position="151"/>
        <end position="249"/>
    </location>
</feature>
<keyword evidence="3" id="KW-0805">Transcription regulation</keyword>
<accession>A0A7W7QX12</accession>
<dbReference type="InterPro" id="IPR036388">
    <property type="entry name" value="WH-like_DNA-bd_sf"/>
</dbReference>
<dbReference type="Proteomes" id="UP000540506">
    <property type="component" value="Unassembled WGS sequence"/>
</dbReference>
<dbReference type="Pfam" id="PF00072">
    <property type="entry name" value="Response_reg"/>
    <property type="match status" value="1"/>
</dbReference>
<name>A0A7W7QX12_KITKI</name>
<sequence>MTVTPVPAPATPATGVPAAGAPARILVVDDDPTVAEVVTGYLRRAGYTVARAADGRAALAQAGQFRPDLVVLDLMLPELDGLEVCRRLRADGSGHPAVVMLTAKGEECDRILGLELGADDYVTKPFSPRELVLRVQAVLRRQAVPAAAAGREPLRAGDLRLDQQARRAFRSERELALTQREFDLLTFFVRHPGTAFGREELMHRVWGWEFGDLSTVTVHVRRLREKVEDDPAAPALISTVWGVGYRFDPVRAAAGAAEGGPA</sequence>
<dbReference type="RefSeq" id="WP_376778382.1">
    <property type="nucleotide sequence ID" value="NZ_JACHJV010000001.1"/>
</dbReference>
<dbReference type="InterPro" id="IPR039420">
    <property type="entry name" value="WalR-like"/>
</dbReference>
<dbReference type="GO" id="GO:0032993">
    <property type="term" value="C:protein-DNA complex"/>
    <property type="evidence" value="ECO:0007669"/>
    <property type="project" value="TreeGrafter"/>
</dbReference>
<keyword evidence="2" id="KW-0902">Two-component regulatory system</keyword>
<dbReference type="PANTHER" id="PTHR48111">
    <property type="entry name" value="REGULATOR OF RPOS"/>
    <property type="match status" value="1"/>
</dbReference>
<evidence type="ECO:0000256" key="6">
    <source>
        <dbReference type="PROSITE-ProRule" id="PRU00169"/>
    </source>
</evidence>
<dbReference type="SMART" id="SM00448">
    <property type="entry name" value="REC"/>
    <property type="match status" value="1"/>
</dbReference>
<evidence type="ECO:0000256" key="4">
    <source>
        <dbReference type="ARBA" id="ARBA00023125"/>
    </source>
</evidence>
<dbReference type="Gene3D" id="1.10.10.10">
    <property type="entry name" value="Winged helix-like DNA-binding domain superfamily/Winged helix DNA-binding domain"/>
    <property type="match status" value="1"/>
</dbReference>
<gene>
    <name evidence="10" type="ORF">FHR34_000378</name>
</gene>
<proteinExistence type="predicted"/>
<keyword evidence="4 7" id="KW-0238">DNA-binding</keyword>
<dbReference type="FunFam" id="1.10.10.10:FF:000018">
    <property type="entry name" value="DNA-binding response regulator ResD"/>
    <property type="match status" value="1"/>
</dbReference>
<dbReference type="FunFam" id="3.40.50.2300:FF:000001">
    <property type="entry name" value="DNA-binding response regulator PhoB"/>
    <property type="match status" value="1"/>
</dbReference>
<dbReference type="PROSITE" id="PS50110">
    <property type="entry name" value="RESPONSE_REGULATORY"/>
    <property type="match status" value="1"/>
</dbReference>
<dbReference type="GO" id="GO:0006355">
    <property type="term" value="P:regulation of DNA-templated transcription"/>
    <property type="evidence" value="ECO:0007669"/>
    <property type="project" value="InterPro"/>
</dbReference>
<evidence type="ECO:0000259" key="8">
    <source>
        <dbReference type="PROSITE" id="PS50110"/>
    </source>
</evidence>
<dbReference type="Gene3D" id="6.10.250.690">
    <property type="match status" value="1"/>
</dbReference>
<feature type="domain" description="OmpR/PhoB-type" evidence="9">
    <location>
        <begin position="151"/>
        <end position="249"/>
    </location>
</feature>
<organism evidence="10 11">
    <name type="scientific">Kitasatospora kifunensis</name>
    <name type="common">Streptomyces kifunensis</name>
    <dbReference type="NCBI Taxonomy" id="58351"/>
    <lineage>
        <taxon>Bacteria</taxon>
        <taxon>Bacillati</taxon>
        <taxon>Actinomycetota</taxon>
        <taxon>Actinomycetes</taxon>
        <taxon>Kitasatosporales</taxon>
        <taxon>Streptomycetaceae</taxon>
        <taxon>Kitasatospora</taxon>
    </lineage>
</organism>
<dbReference type="InterPro" id="IPR001789">
    <property type="entry name" value="Sig_transdc_resp-reg_receiver"/>
</dbReference>
<evidence type="ECO:0000256" key="1">
    <source>
        <dbReference type="ARBA" id="ARBA00022553"/>
    </source>
</evidence>
<dbReference type="PROSITE" id="PS51755">
    <property type="entry name" value="OMPR_PHOB"/>
    <property type="match status" value="1"/>
</dbReference>
<dbReference type="SMART" id="SM00862">
    <property type="entry name" value="Trans_reg_C"/>
    <property type="match status" value="1"/>
</dbReference>
<evidence type="ECO:0000256" key="7">
    <source>
        <dbReference type="PROSITE-ProRule" id="PRU01091"/>
    </source>
</evidence>
<evidence type="ECO:0000313" key="11">
    <source>
        <dbReference type="Proteomes" id="UP000540506"/>
    </source>
</evidence>
<dbReference type="PANTHER" id="PTHR48111:SF4">
    <property type="entry name" value="DNA-BINDING DUAL TRANSCRIPTIONAL REGULATOR OMPR"/>
    <property type="match status" value="1"/>
</dbReference>
<dbReference type="SUPFAM" id="SSF52172">
    <property type="entry name" value="CheY-like"/>
    <property type="match status" value="1"/>
</dbReference>
<keyword evidence="1 6" id="KW-0597">Phosphoprotein</keyword>
<evidence type="ECO:0000256" key="2">
    <source>
        <dbReference type="ARBA" id="ARBA00023012"/>
    </source>
</evidence>
<keyword evidence="11" id="KW-1185">Reference proteome</keyword>
<dbReference type="EMBL" id="JACHJV010000001">
    <property type="protein sequence ID" value="MBB4921385.1"/>
    <property type="molecule type" value="Genomic_DNA"/>
</dbReference>
<dbReference type="GO" id="GO:0000976">
    <property type="term" value="F:transcription cis-regulatory region binding"/>
    <property type="evidence" value="ECO:0007669"/>
    <property type="project" value="TreeGrafter"/>
</dbReference>
<feature type="domain" description="Response regulatory" evidence="8">
    <location>
        <begin position="24"/>
        <end position="139"/>
    </location>
</feature>
<dbReference type="InterPro" id="IPR001867">
    <property type="entry name" value="OmpR/PhoB-type_DNA-bd"/>
</dbReference>